<comment type="caution">
    <text evidence="1">The sequence shown here is derived from an EMBL/GenBank/DDBJ whole genome shotgun (WGS) entry which is preliminary data.</text>
</comment>
<accession>A0A8H2VXY4</accession>
<dbReference type="Proteomes" id="UP000624404">
    <property type="component" value="Unassembled WGS sequence"/>
</dbReference>
<evidence type="ECO:0000313" key="2">
    <source>
        <dbReference type="Proteomes" id="UP000624404"/>
    </source>
</evidence>
<evidence type="ECO:0000313" key="1">
    <source>
        <dbReference type="EMBL" id="CAD6447259.1"/>
    </source>
</evidence>
<organism evidence="1 2">
    <name type="scientific">Sclerotinia trifoliorum</name>
    <dbReference type="NCBI Taxonomy" id="28548"/>
    <lineage>
        <taxon>Eukaryota</taxon>
        <taxon>Fungi</taxon>
        <taxon>Dikarya</taxon>
        <taxon>Ascomycota</taxon>
        <taxon>Pezizomycotina</taxon>
        <taxon>Leotiomycetes</taxon>
        <taxon>Helotiales</taxon>
        <taxon>Sclerotiniaceae</taxon>
        <taxon>Sclerotinia</taxon>
    </lineage>
</organism>
<sequence length="86" mass="10154">MYSLVPAIQNLKARRAHVKELRKREDELKTSYQNMKAIDDLYNKPQSQTRRTHAEQNIYADKTRELGASTSEAVEIERRPILNIRR</sequence>
<dbReference type="OrthoDB" id="3477862at2759"/>
<gene>
    <name evidence="1" type="ORF">SCLTRI_LOCUS7051</name>
</gene>
<protein>
    <submittedName>
        <fullName evidence="1">324d32b2-db71-4fa1-bb9e-216ee74820f3</fullName>
    </submittedName>
</protein>
<name>A0A8H2VXY4_9HELO</name>
<keyword evidence="2" id="KW-1185">Reference proteome</keyword>
<reference evidence="1" key="1">
    <citation type="submission" date="2020-10" db="EMBL/GenBank/DDBJ databases">
        <authorList>
            <person name="Kusch S."/>
        </authorList>
    </citation>
    <scope>NUCLEOTIDE SEQUENCE</scope>
    <source>
        <strain evidence="1">SwB9</strain>
    </source>
</reference>
<proteinExistence type="predicted"/>
<dbReference type="AlphaFoldDB" id="A0A8H2VXY4"/>
<dbReference type="EMBL" id="CAJHIA010000025">
    <property type="protein sequence ID" value="CAD6447259.1"/>
    <property type="molecule type" value="Genomic_DNA"/>
</dbReference>